<evidence type="ECO:0000313" key="10">
    <source>
        <dbReference type="Proteomes" id="UP000835052"/>
    </source>
</evidence>
<dbReference type="GO" id="GO:0006446">
    <property type="term" value="P:regulation of translational initiation"/>
    <property type="evidence" value="ECO:0007669"/>
    <property type="project" value="TreeGrafter"/>
</dbReference>
<dbReference type="Gene3D" id="3.10.110.10">
    <property type="entry name" value="Ubiquitin Conjugating Enzyme"/>
    <property type="match status" value="1"/>
</dbReference>
<dbReference type="OrthoDB" id="69641at2759"/>
<keyword evidence="5" id="KW-0810">Translation regulation</keyword>
<comment type="subcellular location">
    <subcellularLocation>
        <location evidence="1">Cytoplasm</location>
    </subcellularLocation>
</comment>
<evidence type="ECO:0000256" key="5">
    <source>
        <dbReference type="ARBA" id="ARBA00022845"/>
    </source>
</evidence>
<dbReference type="InterPro" id="IPR036956">
    <property type="entry name" value="Impact_N_sf"/>
</dbReference>
<dbReference type="Pfam" id="PF05773">
    <property type="entry name" value="RWD"/>
    <property type="match status" value="1"/>
</dbReference>
<evidence type="ECO:0000256" key="1">
    <source>
        <dbReference type="ARBA" id="ARBA00004496"/>
    </source>
</evidence>
<gene>
    <name evidence="9" type="ORF">CAUJ_LOCUS14345</name>
</gene>
<dbReference type="PANTHER" id="PTHR16301">
    <property type="entry name" value="IMPACT-RELATED"/>
    <property type="match status" value="1"/>
</dbReference>
<dbReference type="EMBL" id="CAJGYM010000126">
    <property type="protein sequence ID" value="CAD6198439.1"/>
    <property type="molecule type" value="Genomic_DNA"/>
</dbReference>
<proteinExistence type="inferred from homology"/>
<comment type="similarity">
    <text evidence="2">Belongs to the IMPACT family.</text>
</comment>
<dbReference type="GO" id="GO:0140469">
    <property type="term" value="P:GCN2-mediated signaling"/>
    <property type="evidence" value="ECO:0007669"/>
    <property type="project" value="TreeGrafter"/>
</dbReference>
<dbReference type="InterPro" id="IPR020568">
    <property type="entry name" value="Ribosomal_Su5_D2-typ_SF"/>
</dbReference>
<dbReference type="PROSITE" id="PS50908">
    <property type="entry name" value="RWD"/>
    <property type="match status" value="1"/>
</dbReference>
<evidence type="ECO:0000256" key="3">
    <source>
        <dbReference type="ARBA" id="ARBA00022490"/>
    </source>
</evidence>
<dbReference type="Proteomes" id="UP000835052">
    <property type="component" value="Unassembled WGS sequence"/>
</dbReference>
<dbReference type="InterPro" id="IPR006575">
    <property type="entry name" value="RWD_dom"/>
</dbReference>
<sequence>MDDSENREQEIELLSAVYPDILKNRKSETAHFLFFDQSIRLTVDLPNDYPSSAPPRYELSGPSLTRNERIHLENSLNEEFLKNLGMPVLYNWVNMLLEFVTEREGGSNENQDDSMDSRDSQDSLDEEEIPQLDIKHGEVFTDRKSNFQAHLSVVKSKKDVENMLRTLKSNTKIMRATHNIYAYRYTEIKDGRNFPVHDCEDDGETGASSKMLDLMDRMSADNVIVVVTRWYGGIHLGPDRFRHINNLTREILVANGYGKK</sequence>
<dbReference type="GO" id="GO:0005737">
    <property type="term" value="C:cytoplasm"/>
    <property type="evidence" value="ECO:0007669"/>
    <property type="project" value="UniProtKB-SubCell"/>
</dbReference>
<keyword evidence="10" id="KW-1185">Reference proteome</keyword>
<evidence type="ECO:0000256" key="6">
    <source>
        <dbReference type="ARBA" id="ARBA00023016"/>
    </source>
</evidence>
<dbReference type="AlphaFoldDB" id="A0A8S1HPQ3"/>
<reference evidence="9" key="1">
    <citation type="submission" date="2020-10" db="EMBL/GenBank/DDBJ databases">
        <authorList>
            <person name="Kikuchi T."/>
        </authorList>
    </citation>
    <scope>NUCLEOTIDE SEQUENCE</scope>
    <source>
        <strain evidence="9">NKZ352</strain>
    </source>
</reference>
<feature type="domain" description="RWD" evidence="8">
    <location>
        <begin position="9"/>
        <end position="103"/>
    </location>
</feature>
<dbReference type="CDD" id="cd23821">
    <property type="entry name" value="RWD_IMPACT"/>
    <property type="match status" value="1"/>
</dbReference>
<dbReference type="InterPro" id="IPR001498">
    <property type="entry name" value="Impact_N"/>
</dbReference>
<dbReference type="InterPro" id="IPR023582">
    <property type="entry name" value="Impact"/>
</dbReference>
<protein>
    <recommendedName>
        <fullName evidence="8">RWD domain-containing protein</fullName>
    </recommendedName>
</protein>
<evidence type="ECO:0000256" key="2">
    <source>
        <dbReference type="ARBA" id="ARBA00007665"/>
    </source>
</evidence>
<evidence type="ECO:0000259" key="8">
    <source>
        <dbReference type="PROSITE" id="PS50908"/>
    </source>
</evidence>
<organism evidence="9 10">
    <name type="scientific">Caenorhabditis auriculariae</name>
    <dbReference type="NCBI Taxonomy" id="2777116"/>
    <lineage>
        <taxon>Eukaryota</taxon>
        <taxon>Metazoa</taxon>
        <taxon>Ecdysozoa</taxon>
        <taxon>Nematoda</taxon>
        <taxon>Chromadorea</taxon>
        <taxon>Rhabditida</taxon>
        <taxon>Rhabditina</taxon>
        <taxon>Rhabditomorpha</taxon>
        <taxon>Rhabditoidea</taxon>
        <taxon>Rhabditidae</taxon>
        <taxon>Peloderinae</taxon>
        <taxon>Caenorhabditis</taxon>
    </lineage>
</organism>
<dbReference type="SUPFAM" id="SSF54211">
    <property type="entry name" value="Ribosomal protein S5 domain 2-like"/>
    <property type="match status" value="1"/>
</dbReference>
<accession>A0A8S1HPQ3</accession>
<evidence type="ECO:0000256" key="4">
    <source>
        <dbReference type="ARBA" id="ARBA00022491"/>
    </source>
</evidence>
<dbReference type="InterPro" id="IPR016135">
    <property type="entry name" value="UBQ-conjugating_enzyme/RWD"/>
</dbReference>
<dbReference type="PANTHER" id="PTHR16301:SF25">
    <property type="entry name" value="PROTEIN IMPACT"/>
    <property type="match status" value="1"/>
</dbReference>
<evidence type="ECO:0000256" key="7">
    <source>
        <dbReference type="SAM" id="MobiDB-lite"/>
    </source>
</evidence>
<dbReference type="Pfam" id="PF01205">
    <property type="entry name" value="Impact_N"/>
    <property type="match status" value="1"/>
</dbReference>
<evidence type="ECO:0000313" key="9">
    <source>
        <dbReference type="EMBL" id="CAD6198439.1"/>
    </source>
</evidence>
<keyword evidence="3" id="KW-0963">Cytoplasm</keyword>
<feature type="region of interest" description="Disordered" evidence="7">
    <location>
        <begin position="104"/>
        <end position="128"/>
    </location>
</feature>
<name>A0A8S1HPQ3_9PELO</name>
<keyword evidence="4" id="KW-0678">Repressor</keyword>
<dbReference type="SMART" id="SM00591">
    <property type="entry name" value="RWD"/>
    <property type="match status" value="1"/>
</dbReference>
<dbReference type="SUPFAM" id="SSF54495">
    <property type="entry name" value="UBC-like"/>
    <property type="match status" value="1"/>
</dbReference>
<comment type="caution">
    <text evidence="9">The sequence shown here is derived from an EMBL/GenBank/DDBJ whole genome shotgun (WGS) entry which is preliminary data.</text>
</comment>
<keyword evidence="6" id="KW-0346">Stress response</keyword>
<dbReference type="Gene3D" id="3.30.230.30">
    <property type="entry name" value="Impact, N-terminal domain"/>
    <property type="match status" value="1"/>
</dbReference>